<dbReference type="Pfam" id="PF08240">
    <property type="entry name" value="ADH_N"/>
    <property type="match status" value="1"/>
</dbReference>
<keyword evidence="3" id="KW-1185">Reference proteome</keyword>
<dbReference type="AlphaFoldDB" id="A0A9P4V446"/>
<dbReference type="SUPFAM" id="SSF50129">
    <property type="entry name" value="GroES-like"/>
    <property type="match status" value="1"/>
</dbReference>
<evidence type="ECO:0000259" key="1">
    <source>
        <dbReference type="SMART" id="SM00829"/>
    </source>
</evidence>
<dbReference type="SUPFAM" id="SSF51735">
    <property type="entry name" value="NAD(P)-binding Rossmann-fold domains"/>
    <property type="match status" value="1"/>
</dbReference>
<comment type="caution">
    <text evidence="2">The sequence shown here is derived from an EMBL/GenBank/DDBJ whole genome shotgun (WGS) entry which is preliminary data.</text>
</comment>
<organism evidence="2 3">
    <name type="scientific">Polyplosphaeria fusca</name>
    <dbReference type="NCBI Taxonomy" id="682080"/>
    <lineage>
        <taxon>Eukaryota</taxon>
        <taxon>Fungi</taxon>
        <taxon>Dikarya</taxon>
        <taxon>Ascomycota</taxon>
        <taxon>Pezizomycotina</taxon>
        <taxon>Dothideomycetes</taxon>
        <taxon>Pleosporomycetidae</taxon>
        <taxon>Pleosporales</taxon>
        <taxon>Tetraplosphaeriaceae</taxon>
        <taxon>Polyplosphaeria</taxon>
    </lineage>
</organism>
<proteinExistence type="predicted"/>
<dbReference type="PANTHER" id="PTHR11695">
    <property type="entry name" value="ALCOHOL DEHYDROGENASE RELATED"/>
    <property type="match status" value="1"/>
</dbReference>
<dbReference type="Pfam" id="PF13602">
    <property type="entry name" value="ADH_zinc_N_2"/>
    <property type="match status" value="1"/>
</dbReference>
<dbReference type="Proteomes" id="UP000799444">
    <property type="component" value="Unassembled WGS sequence"/>
</dbReference>
<gene>
    <name evidence="2" type="ORF">EJ04DRAFT_511462</name>
</gene>
<dbReference type="Gene3D" id="3.90.180.10">
    <property type="entry name" value="Medium-chain alcohol dehydrogenases, catalytic domain"/>
    <property type="match status" value="1"/>
</dbReference>
<accession>A0A9P4V446</accession>
<dbReference type="SMART" id="SM00829">
    <property type="entry name" value="PKS_ER"/>
    <property type="match status" value="1"/>
</dbReference>
<dbReference type="InterPro" id="IPR020843">
    <property type="entry name" value="ER"/>
</dbReference>
<reference evidence="2" key="1">
    <citation type="journal article" date="2020" name="Stud. Mycol.">
        <title>101 Dothideomycetes genomes: a test case for predicting lifestyles and emergence of pathogens.</title>
        <authorList>
            <person name="Haridas S."/>
            <person name="Albert R."/>
            <person name="Binder M."/>
            <person name="Bloem J."/>
            <person name="Labutti K."/>
            <person name="Salamov A."/>
            <person name="Andreopoulos B."/>
            <person name="Baker S."/>
            <person name="Barry K."/>
            <person name="Bills G."/>
            <person name="Bluhm B."/>
            <person name="Cannon C."/>
            <person name="Castanera R."/>
            <person name="Culley D."/>
            <person name="Daum C."/>
            <person name="Ezra D."/>
            <person name="Gonzalez J."/>
            <person name="Henrissat B."/>
            <person name="Kuo A."/>
            <person name="Liang C."/>
            <person name="Lipzen A."/>
            <person name="Lutzoni F."/>
            <person name="Magnuson J."/>
            <person name="Mondo S."/>
            <person name="Nolan M."/>
            <person name="Ohm R."/>
            <person name="Pangilinan J."/>
            <person name="Park H.-J."/>
            <person name="Ramirez L."/>
            <person name="Alfaro M."/>
            <person name="Sun H."/>
            <person name="Tritt A."/>
            <person name="Yoshinaga Y."/>
            <person name="Zwiers L.-H."/>
            <person name="Turgeon B."/>
            <person name="Goodwin S."/>
            <person name="Spatafora J."/>
            <person name="Crous P."/>
            <person name="Grigoriev I."/>
        </authorList>
    </citation>
    <scope>NUCLEOTIDE SEQUENCE</scope>
    <source>
        <strain evidence="2">CBS 125425</strain>
    </source>
</reference>
<dbReference type="OrthoDB" id="201656at2759"/>
<dbReference type="PANTHER" id="PTHR11695:SF294">
    <property type="entry name" value="RETICULON-4-INTERACTING PROTEIN 1, MITOCHONDRIAL"/>
    <property type="match status" value="1"/>
</dbReference>
<dbReference type="InterPro" id="IPR011032">
    <property type="entry name" value="GroES-like_sf"/>
</dbReference>
<evidence type="ECO:0000313" key="3">
    <source>
        <dbReference type="Proteomes" id="UP000799444"/>
    </source>
</evidence>
<dbReference type="InterPro" id="IPR050700">
    <property type="entry name" value="YIM1/Zinc_Alcohol_DH_Fams"/>
</dbReference>
<name>A0A9P4V446_9PLEO</name>
<protein>
    <submittedName>
        <fullName evidence="2">Reticulon-4-interacting protein 1, mitochondrial</fullName>
    </submittedName>
</protein>
<dbReference type="GO" id="GO:0005739">
    <property type="term" value="C:mitochondrion"/>
    <property type="evidence" value="ECO:0007669"/>
    <property type="project" value="TreeGrafter"/>
</dbReference>
<dbReference type="InterPro" id="IPR013154">
    <property type="entry name" value="ADH-like_N"/>
</dbReference>
<dbReference type="EMBL" id="ML996131">
    <property type="protein sequence ID" value="KAF2735838.1"/>
    <property type="molecule type" value="Genomic_DNA"/>
</dbReference>
<sequence length="336" mass="36524">MATMRAWQFKSTGGGLENNLFMPAAGIPRPKIKDHEILVEVYSMALNPVDYKVAELPLVSRLMVSLPSTPGMDFCGRVDAIGSKVDWASVDQVVFGSRLGQFSNGTLAQFSPVSKEMCTVMPDGLQVDDAASVGVVGVTGYQALKPFVKEGDKVFINGGSGGTGVWTIQIAKLLGCHVTTTCSTTNIDICKSLGADEVIDYKSVNIIKTLQEKGQVFDHTVDNIGSPIDLYHNSHLFLKPSGRFVQVGFQPAFGSVAQLVGDMIRPGFLGGGKRKYTHIMAGPHQDQFRDLGQWMKEGKIRPVVDSVFEFEEAPRAFEKLKTGRAKGKIVIRVKKP</sequence>
<dbReference type="GO" id="GO:0016491">
    <property type="term" value="F:oxidoreductase activity"/>
    <property type="evidence" value="ECO:0007669"/>
    <property type="project" value="InterPro"/>
</dbReference>
<dbReference type="InterPro" id="IPR036291">
    <property type="entry name" value="NAD(P)-bd_dom_sf"/>
</dbReference>
<dbReference type="CDD" id="cd08267">
    <property type="entry name" value="MDR1"/>
    <property type="match status" value="1"/>
</dbReference>
<dbReference type="Gene3D" id="3.40.50.720">
    <property type="entry name" value="NAD(P)-binding Rossmann-like Domain"/>
    <property type="match status" value="1"/>
</dbReference>
<evidence type="ECO:0000313" key="2">
    <source>
        <dbReference type="EMBL" id="KAF2735838.1"/>
    </source>
</evidence>
<feature type="domain" description="Enoyl reductase (ER)" evidence="1">
    <location>
        <begin position="15"/>
        <end position="331"/>
    </location>
</feature>